<dbReference type="InterPro" id="IPR016718">
    <property type="entry name" value="rRNA_m1G-MeTrfase_A_prd"/>
</dbReference>
<dbReference type="GO" id="GO:0046872">
    <property type="term" value="F:metal ion binding"/>
    <property type="evidence" value="ECO:0007669"/>
    <property type="project" value="UniProtKB-KW"/>
</dbReference>
<evidence type="ECO:0008006" key="7">
    <source>
        <dbReference type="Google" id="ProtNLM"/>
    </source>
</evidence>
<reference evidence="5" key="2">
    <citation type="submission" date="2020-09" db="EMBL/GenBank/DDBJ databases">
        <authorList>
            <person name="Sun Q."/>
            <person name="Zhou Y."/>
        </authorList>
    </citation>
    <scope>NUCLEOTIDE SEQUENCE</scope>
    <source>
        <strain evidence="5">CGMCC 1.15760</strain>
    </source>
</reference>
<dbReference type="InterPro" id="IPR013216">
    <property type="entry name" value="Methyltransf_11"/>
</dbReference>
<evidence type="ECO:0000259" key="3">
    <source>
        <dbReference type="Pfam" id="PF08241"/>
    </source>
</evidence>
<gene>
    <name evidence="5" type="ORF">GCM10007425_10710</name>
</gene>
<dbReference type="PIRSF" id="PIRSF018249">
    <property type="entry name" value="MyrA_prd"/>
    <property type="match status" value="1"/>
</dbReference>
<feature type="domain" description="23S rRNA (guanine(745)-N(1))-methyltransferase N-terminal" evidence="4">
    <location>
        <begin position="21"/>
        <end position="56"/>
    </location>
</feature>
<organism evidence="5 6">
    <name type="scientific">Lysinibacillus alkalisoli</name>
    <dbReference type="NCBI Taxonomy" id="1911548"/>
    <lineage>
        <taxon>Bacteria</taxon>
        <taxon>Bacillati</taxon>
        <taxon>Bacillota</taxon>
        <taxon>Bacilli</taxon>
        <taxon>Bacillales</taxon>
        <taxon>Bacillaceae</taxon>
        <taxon>Lysinibacillus</taxon>
    </lineage>
</organism>
<dbReference type="Pfam" id="PF21302">
    <property type="entry name" value="Zn_ribbon_RlmA"/>
    <property type="match status" value="1"/>
</dbReference>
<dbReference type="Proteomes" id="UP000616608">
    <property type="component" value="Unassembled WGS sequence"/>
</dbReference>
<feature type="binding site" evidence="2">
    <location>
        <begin position="112"/>
        <end position="113"/>
    </location>
    <ligand>
        <name>S-adenosyl-L-methionine</name>
        <dbReference type="ChEBI" id="CHEBI:59789"/>
    </ligand>
</feature>
<feature type="binding site" evidence="1">
    <location>
        <position position="40"/>
    </location>
    <ligand>
        <name>Zn(2+)</name>
        <dbReference type="ChEBI" id="CHEBI:29105"/>
    </ligand>
</feature>
<dbReference type="GO" id="GO:0008757">
    <property type="term" value="F:S-adenosylmethionine-dependent methyltransferase activity"/>
    <property type="evidence" value="ECO:0007669"/>
    <property type="project" value="InterPro"/>
</dbReference>
<feature type="binding site" evidence="2">
    <location>
        <position position="83"/>
    </location>
    <ligand>
        <name>S-adenosyl-L-methionine</name>
        <dbReference type="ChEBI" id="CHEBI:59789"/>
    </ligand>
</feature>
<keyword evidence="6" id="KW-1185">Reference proteome</keyword>
<dbReference type="Gene3D" id="3.40.50.150">
    <property type="entry name" value="Vaccinia Virus protein VP39"/>
    <property type="match status" value="1"/>
</dbReference>
<name>A0A917G211_9BACI</name>
<dbReference type="AlphaFoldDB" id="A0A917G211"/>
<dbReference type="InterPro" id="IPR048647">
    <property type="entry name" value="RlmA_N"/>
</dbReference>
<sequence>MSKMNKRMRSASYMQQYETMFQCPICQAAIQIKDLKSMVCKNQHTFDFTKQGYVNMTTHAIKTKYDKALFESRRKISDDHRFFYPVSELLAQKISQYMKDKNMTIVDMGCGEGSQLSDINDILTQVYHKQAVNIGVDLAKEGILTAAKYDDAPMWLVADLAYSPFSKQQFDVVLNILSPSNYEEFTRILKDDGFIMKVVPQHHYLQELRKAIFADTDKQTYSNKDTVERFKQSFGLVEKVDICYTVTLQQDALQALIQMTPLGWTITEQQMHEFLHEGMREITVDLAILIGRKRFVV</sequence>
<keyword evidence="2" id="KW-0949">S-adenosyl-L-methionine</keyword>
<feature type="binding site" evidence="1">
    <location>
        <position position="44"/>
    </location>
    <ligand>
        <name>Zn(2+)</name>
        <dbReference type="ChEBI" id="CHEBI:29105"/>
    </ligand>
</feature>
<dbReference type="EMBL" id="BMJT01000003">
    <property type="protein sequence ID" value="GGG18122.1"/>
    <property type="molecule type" value="Genomic_DNA"/>
</dbReference>
<dbReference type="InterPro" id="IPR029063">
    <property type="entry name" value="SAM-dependent_MTases_sf"/>
</dbReference>
<comment type="caution">
    <text evidence="5">The sequence shown here is derived from an EMBL/GenBank/DDBJ whole genome shotgun (WGS) entry which is preliminary data.</text>
</comment>
<proteinExistence type="predicted"/>
<evidence type="ECO:0000313" key="6">
    <source>
        <dbReference type="Proteomes" id="UP000616608"/>
    </source>
</evidence>
<feature type="domain" description="Methyltransferase type 11" evidence="3">
    <location>
        <begin position="106"/>
        <end position="193"/>
    </location>
</feature>
<evidence type="ECO:0000259" key="4">
    <source>
        <dbReference type="Pfam" id="PF21302"/>
    </source>
</evidence>
<keyword evidence="1" id="KW-0862">Zinc</keyword>
<evidence type="ECO:0000313" key="5">
    <source>
        <dbReference type="EMBL" id="GGG18122.1"/>
    </source>
</evidence>
<evidence type="ECO:0000256" key="2">
    <source>
        <dbReference type="PIRSR" id="PIRSR018249-2"/>
    </source>
</evidence>
<feature type="binding site" evidence="2">
    <location>
        <position position="204"/>
    </location>
    <ligand>
        <name>S-adenosyl-L-methionine</name>
        <dbReference type="ChEBI" id="CHEBI:59789"/>
    </ligand>
</feature>
<evidence type="ECO:0000256" key="1">
    <source>
        <dbReference type="PIRSR" id="PIRSR018249-1"/>
    </source>
</evidence>
<accession>A0A917G211</accession>
<feature type="binding site" evidence="1">
    <location>
        <position position="26"/>
    </location>
    <ligand>
        <name>Zn(2+)</name>
        <dbReference type="ChEBI" id="CHEBI:29105"/>
    </ligand>
</feature>
<feature type="binding site" evidence="1">
    <location>
        <position position="23"/>
    </location>
    <ligand>
        <name>Zn(2+)</name>
        <dbReference type="ChEBI" id="CHEBI:29105"/>
    </ligand>
</feature>
<reference evidence="5" key="1">
    <citation type="journal article" date="2014" name="Int. J. Syst. Evol. Microbiol.">
        <title>Complete genome sequence of Corynebacterium casei LMG S-19264T (=DSM 44701T), isolated from a smear-ripened cheese.</title>
        <authorList>
            <consortium name="US DOE Joint Genome Institute (JGI-PGF)"/>
            <person name="Walter F."/>
            <person name="Albersmeier A."/>
            <person name="Kalinowski J."/>
            <person name="Ruckert C."/>
        </authorList>
    </citation>
    <scope>NUCLEOTIDE SEQUENCE</scope>
    <source>
        <strain evidence="5">CGMCC 1.15760</strain>
    </source>
</reference>
<dbReference type="SUPFAM" id="SSF53335">
    <property type="entry name" value="S-adenosyl-L-methionine-dependent methyltransferases"/>
    <property type="match status" value="1"/>
</dbReference>
<protein>
    <recommendedName>
        <fullName evidence="7">Methyltransferase domain-containing protein</fullName>
    </recommendedName>
</protein>
<keyword evidence="1" id="KW-0479">Metal-binding</keyword>
<dbReference type="Pfam" id="PF08241">
    <property type="entry name" value="Methyltransf_11"/>
    <property type="match status" value="1"/>
</dbReference>